<evidence type="ECO:0000256" key="3">
    <source>
        <dbReference type="ARBA" id="ARBA00022989"/>
    </source>
</evidence>
<dbReference type="Gene3D" id="2.70.150.10">
    <property type="entry name" value="Calcium-transporting ATPase, cytoplasmic transduction domain A"/>
    <property type="match status" value="1"/>
</dbReference>
<dbReference type="GO" id="GO:0140326">
    <property type="term" value="F:ATPase-coupled intramembrane lipid transporter activity"/>
    <property type="evidence" value="ECO:0007669"/>
    <property type="project" value="TreeGrafter"/>
</dbReference>
<dbReference type="GO" id="GO:0006892">
    <property type="term" value="P:post-Golgi vesicle-mediated transport"/>
    <property type="evidence" value="ECO:0007669"/>
    <property type="project" value="TreeGrafter"/>
</dbReference>
<dbReference type="AlphaFoldDB" id="A0A0C9VCG9"/>
<sequence length="329" mass="36902">MTKAAEQIPGVSPTNRYTTILPLGLVLLVCAFKESQEDLKRHQFDKELNARCAKVLSRTGTSTFIEIPWRDIRVGDIVRIEFDDFIPADVLLSSSEPEGLCHIETSNLDGLPTHISLTTPHLVQSLAGQLRYEQPNNSLYNFEGTLELRNPNGGAKVVPLGPDQMLLRGTQLRNTPWCYGSVVYTGYETKLIRDATAAPIKRTAVERQVNAQIILLFILLVLSIGSSIGAVYQQAQLINSDLDMYYAPTDTPALCRTSSLVEELGQIEYVYSDKTGTLTHNEMELRIALEDAVHSTLIRYGIYWRHRRARIHSMTPLQAHQRVNIPEAE</sequence>
<dbReference type="GO" id="GO:0045332">
    <property type="term" value="P:phospholipid translocation"/>
    <property type="evidence" value="ECO:0007669"/>
    <property type="project" value="TreeGrafter"/>
</dbReference>
<evidence type="ECO:0000256" key="5">
    <source>
        <dbReference type="SAM" id="Phobius"/>
    </source>
</evidence>
<keyword evidence="3 5" id="KW-1133">Transmembrane helix</keyword>
<keyword evidence="2 5" id="KW-0812">Transmembrane</keyword>
<dbReference type="GO" id="GO:0032456">
    <property type="term" value="P:endocytic recycling"/>
    <property type="evidence" value="ECO:0007669"/>
    <property type="project" value="TreeGrafter"/>
</dbReference>
<dbReference type="SUPFAM" id="SSF81653">
    <property type="entry name" value="Calcium ATPase, transduction domain A"/>
    <property type="match status" value="1"/>
</dbReference>
<dbReference type="InterPro" id="IPR023298">
    <property type="entry name" value="ATPase_P-typ_TM_dom_sf"/>
</dbReference>
<proteinExistence type="predicted"/>
<dbReference type="HOGENOM" id="CLU_000846_8_4_1"/>
<dbReference type="Proteomes" id="UP000054279">
    <property type="component" value="Unassembled WGS sequence"/>
</dbReference>
<comment type="subcellular location">
    <subcellularLocation>
        <location evidence="1">Membrane</location>
    </subcellularLocation>
</comment>
<evidence type="ECO:0000256" key="2">
    <source>
        <dbReference type="ARBA" id="ARBA00022692"/>
    </source>
</evidence>
<dbReference type="GO" id="GO:0005886">
    <property type="term" value="C:plasma membrane"/>
    <property type="evidence" value="ECO:0007669"/>
    <property type="project" value="TreeGrafter"/>
</dbReference>
<dbReference type="PANTHER" id="PTHR24092">
    <property type="entry name" value="PROBABLE PHOSPHOLIPID-TRANSPORTING ATPASE"/>
    <property type="match status" value="1"/>
</dbReference>
<dbReference type="OrthoDB" id="377733at2759"/>
<evidence type="ECO:0000313" key="6">
    <source>
        <dbReference type="EMBL" id="KIJ35220.1"/>
    </source>
</evidence>
<feature type="transmembrane region" description="Helical" evidence="5">
    <location>
        <begin position="211"/>
        <end position="232"/>
    </location>
</feature>
<dbReference type="EMBL" id="KN837191">
    <property type="protein sequence ID" value="KIJ35220.1"/>
    <property type="molecule type" value="Genomic_DNA"/>
</dbReference>
<dbReference type="Gene3D" id="3.40.50.1000">
    <property type="entry name" value="HAD superfamily/HAD-like"/>
    <property type="match status" value="1"/>
</dbReference>
<protein>
    <recommendedName>
        <fullName evidence="8">P-type phospholipid transporter</fullName>
    </recommendedName>
</protein>
<keyword evidence="4 5" id="KW-0472">Membrane</keyword>
<evidence type="ECO:0000256" key="4">
    <source>
        <dbReference type="ARBA" id="ARBA00023136"/>
    </source>
</evidence>
<dbReference type="InterPro" id="IPR023214">
    <property type="entry name" value="HAD_sf"/>
</dbReference>
<dbReference type="PANTHER" id="PTHR24092:SF150">
    <property type="entry name" value="PHOSPHOLIPID-TRANSPORTING ATPASE"/>
    <property type="match status" value="1"/>
</dbReference>
<gene>
    <name evidence="6" type="ORF">M422DRAFT_61304</name>
</gene>
<reference evidence="6 7" key="1">
    <citation type="submission" date="2014-06" db="EMBL/GenBank/DDBJ databases">
        <title>Evolutionary Origins and Diversification of the Mycorrhizal Mutualists.</title>
        <authorList>
            <consortium name="DOE Joint Genome Institute"/>
            <consortium name="Mycorrhizal Genomics Consortium"/>
            <person name="Kohler A."/>
            <person name="Kuo A."/>
            <person name="Nagy L.G."/>
            <person name="Floudas D."/>
            <person name="Copeland A."/>
            <person name="Barry K.W."/>
            <person name="Cichocki N."/>
            <person name="Veneault-Fourrey C."/>
            <person name="LaButti K."/>
            <person name="Lindquist E.A."/>
            <person name="Lipzen A."/>
            <person name="Lundell T."/>
            <person name="Morin E."/>
            <person name="Murat C."/>
            <person name="Riley R."/>
            <person name="Ohm R."/>
            <person name="Sun H."/>
            <person name="Tunlid A."/>
            <person name="Henrissat B."/>
            <person name="Grigoriev I.V."/>
            <person name="Hibbett D.S."/>
            <person name="Martin F."/>
        </authorList>
    </citation>
    <scope>NUCLEOTIDE SEQUENCE [LARGE SCALE GENOMIC DNA]</scope>
    <source>
        <strain evidence="6 7">SS14</strain>
    </source>
</reference>
<dbReference type="PROSITE" id="PS00154">
    <property type="entry name" value="ATPASE_E1_E2"/>
    <property type="match status" value="1"/>
</dbReference>
<organism evidence="6 7">
    <name type="scientific">Sphaerobolus stellatus (strain SS14)</name>
    <dbReference type="NCBI Taxonomy" id="990650"/>
    <lineage>
        <taxon>Eukaryota</taxon>
        <taxon>Fungi</taxon>
        <taxon>Dikarya</taxon>
        <taxon>Basidiomycota</taxon>
        <taxon>Agaricomycotina</taxon>
        <taxon>Agaricomycetes</taxon>
        <taxon>Phallomycetidae</taxon>
        <taxon>Geastrales</taxon>
        <taxon>Sphaerobolaceae</taxon>
        <taxon>Sphaerobolus</taxon>
    </lineage>
</organism>
<dbReference type="InterPro" id="IPR008250">
    <property type="entry name" value="ATPase_P-typ_transduc_dom_A_sf"/>
</dbReference>
<accession>A0A0C9VCG9</accession>
<dbReference type="Gene3D" id="1.20.1110.10">
    <property type="entry name" value="Calcium-transporting ATPase, transmembrane domain"/>
    <property type="match status" value="1"/>
</dbReference>
<keyword evidence="7" id="KW-1185">Reference proteome</keyword>
<dbReference type="InterPro" id="IPR018303">
    <property type="entry name" value="ATPase_P-typ_P_site"/>
</dbReference>
<evidence type="ECO:0000256" key="1">
    <source>
        <dbReference type="ARBA" id="ARBA00004370"/>
    </source>
</evidence>
<evidence type="ECO:0000313" key="7">
    <source>
        <dbReference type="Proteomes" id="UP000054279"/>
    </source>
</evidence>
<dbReference type="SUPFAM" id="SSF81665">
    <property type="entry name" value="Calcium ATPase, transmembrane domain M"/>
    <property type="match status" value="1"/>
</dbReference>
<name>A0A0C9VCG9_SPHS4</name>
<dbReference type="GO" id="GO:0005802">
    <property type="term" value="C:trans-Golgi network"/>
    <property type="evidence" value="ECO:0007669"/>
    <property type="project" value="TreeGrafter"/>
</dbReference>
<evidence type="ECO:0008006" key="8">
    <source>
        <dbReference type="Google" id="ProtNLM"/>
    </source>
</evidence>